<evidence type="ECO:0000313" key="2">
    <source>
        <dbReference type="Proteomes" id="UP000019146"/>
    </source>
</evidence>
<dbReference type="RefSeq" id="WP_035988322.1">
    <property type="nucleotide sequence ID" value="NZ_CP012747.1"/>
</dbReference>
<reference evidence="1 2" key="1">
    <citation type="journal article" date="2014" name="Genome Announc.">
        <title>Draft Genome Sequence of the Haloacid-Degrading Burkholderia caribensis Strain MBA4.</title>
        <authorList>
            <person name="Pan Y."/>
            <person name="Kong K.F."/>
            <person name="Tsang J.S."/>
        </authorList>
    </citation>
    <scope>NUCLEOTIDE SEQUENCE [LARGE SCALE GENOMIC DNA]</scope>
    <source>
        <strain evidence="1 2">MBA4</strain>
    </source>
</reference>
<protein>
    <submittedName>
        <fullName evidence="1">Uncharacterized protein</fullName>
    </submittedName>
</protein>
<evidence type="ECO:0000313" key="1">
    <source>
        <dbReference type="EMBL" id="ALL66805.1"/>
    </source>
</evidence>
<dbReference type="EMBL" id="CP012747">
    <property type="protein sequence ID" value="ALL66805.1"/>
    <property type="molecule type" value="Genomic_DNA"/>
</dbReference>
<dbReference type="KEGG" id="bcai:K788_0003049"/>
<organism evidence="1 2">
    <name type="scientific">Paraburkholderia caribensis MBA4</name>
    <dbReference type="NCBI Taxonomy" id="1323664"/>
    <lineage>
        <taxon>Bacteria</taxon>
        <taxon>Pseudomonadati</taxon>
        <taxon>Pseudomonadota</taxon>
        <taxon>Betaproteobacteria</taxon>
        <taxon>Burkholderiales</taxon>
        <taxon>Burkholderiaceae</taxon>
        <taxon>Paraburkholderia</taxon>
    </lineage>
</organism>
<gene>
    <name evidence="1" type="ORF">K788_0003049</name>
</gene>
<dbReference type="GeneID" id="69970731"/>
<proteinExistence type="predicted"/>
<name>A0A0N7JUM2_9BURK</name>
<dbReference type="AlphaFoldDB" id="A0A0N7JUM2"/>
<accession>A0A0N7JUM2</accession>
<sequence length="62" mass="6904">MDGSHGFPLPVGTRVHFELLIALEDGKDVEAMKSFEGSVVWKHEPTELDEVILRIAVTRGSR</sequence>
<dbReference type="Proteomes" id="UP000019146">
    <property type="component" value="Chromosome 2"/>
</dbReference>